<comment type="function">
    <text evidence="1">Site-specific tyrosine recombinase, which acts by catalyzing the cutting and rejoining of the recombining DNA molecules.</text>
</comment>
<dbReference type="KEGG" id="slp:Slip_1975"/>
<feature type="domain" description="Tyr recombinase" evidence="7">
    <location>
        <begin position="156"/>
        <end position="338"/>
    </location>
</feature>
<keyword evidence="4 6" id="KW-0238">DNA-binding</keyword>
<evidence type="ECO:0000256" key="4">
    <source>
        <dbReference type="ARBA" id="ARBA00023125"/>
    </source>
</evidence>
<evidence type="ECO:0000256" key="5">
    <source>
        <dbReference type="ARBA" id="ARBA00023172"/>
    </source>
</evidence>
<dbReference type="STRING" id="643648.Slip_1975"/>
<dbReference type="SUPFAM" id="SSF56349">
    <property type="entry name" value="DNA breaking-rejoining enzymes"/>
    <property type="match status" value="1"/>
</dbReference>
<dbReference type="InterPro" id="IPR004107">
    <property type="entry name" value="Integrase_SAM-like_N"/>
</dbReference>
<dbReference type="GO" id="GO:0015074">
    <property type="term" value="P:DNA integration"/>
    <property type="evidence" value="ECO:0007669"/>
    <property type="project" value="UniProtKB-KW"/>
</dbReference>
<dbReference type="InterPro" id="IPR011010">
    <property type="entry name" value="DNA_brk_join_enz"/>
</dbReference>
<keyword evidence="3" id="KW-0229">DNA integration</keyword>
<reference evidence="10" key="1">
    <citation type="journal article" date="2010" name="Stand. Genomic Sci.">
        <title>Complete genome sequence of Syntrophothermus lipocalidus type strain (TGB-C1T).</title>
        <authorList>
            <consortium name="US DOE Joint Genome Institute (JGI-PGF)"/>
            <person name="Djao O."/>
            <person name="Zhang X."/>
            <person name="Lucas S."/>
            <person name="Lapidus A."/>
            <person name="Glavina Del Rio T."/>
            <person name="Nolan M."/>
            <person name="Tice H."/>
            <person name="Cheng J."/>
            <person name="Han C."/>
            <person name="Tapia R."/>
            <person name="Goodwin L."/>
            <person name="Pitluck S."/>
            <person name="Liolios K."/>
            <person name="Ivanova N."/>
            <person name="Mavromatis K."/>
            <person name="Mikhailova N."/>
            <person name="Ovchinnikova G."/>
            <person name="Pati A."/>
            <person name="Brambilla E."/>
            <person name="Chen A."/>
            <person name="Palaniappan K."/>
            <person name="Land M."/>
            <person name="Hauser L."/>
            <person name="Chang Y."/>
            <person name="Jeffries C."/>
            <person name="Rohde M."/>
            <person name="Sikorski J."/>
            <person name="Spring S."/>
            <person name="Goker M."/>
            <person name="Detter J."/>
            <person name="Woyke T."/>
            <person name="Bristow J."/>
            <person name="Eisen J."/>
            <person name="Markowitz V."/>
            <person name="Hugenholtz P."/>
            <person name="Kyrpides N."/>
            <person name="Klenk H."/>
        </authorList>
    </citation>
    <scope>NUCLEOTIDE SEQUENCE [LARGE SCALE GENOMIC DNA]</scope>
    <source>
        <strain evidence="10">DSM 12680 / TGB-C1</strain>
    </source>
</reference>
<dbReference type="Gene3D" id="1.10.150.130">
    <property type="match status" value="1"/>
</dbReference>
<dbReference type="Pfam" id="PF14659">
    <property type="entry name" value="Phage_int_SAM_3"/>
    <property type="match status" value="1"/>
</dbReference>
<evidence type="ECO:0000259" key="8">
    <source>
        <dbReference type="PROSITE" id="PS51900"/>
    </source>
</evidence>
<evidence type="ECO:0000256" key="1">
    <source>
        <dbReference type="ARBA" id="ARBA00003283"/>
    </source>
</evidence>
<feature type="domain" description="Core-binding (CB)" evidence="8">
    <location>
        <begin position="52"/>
        <end position="135"/>
    </location>
</feature>
<dbReference type="GO" id="GO:0003677">
    <property type="term" value="F:DNA binding"/>
    <property type="evidence" value="ECO:0007669"/>
    <property type="project" value="UniProtKB-UniRule"/>
</dbReference>
<dbReference type="PROSITE" id="PS51898">
    <property type="entry name" value="TYR_RECOMBINASE"/>
    <property type="match status" value="1"/>
</dbReference>
<gene>
    <name evidence="9" type="ordered locus">Slip_1975</name>
</gene>
<dbReference type="PROSITE" id="PS51900">
    <property type="entry name" value="CB"/>
    <property type="match status" value="1"/>
</dbReference>
<dbReference type="AlphaFoldDB" id="D7CPU8"/>
<keyword evidence="10" id="KW-1185">Reference proteome</keyword>
<keyword evidence="5" id="KW-0233">DNA recombination</keyword>
<comment type="similarity">
    <text evidence="2">Belongs to the 'phage' integrase family.</text>
</comment>
<evidence type="ECO:0000256" key="2">
    <source>
        <dbReference type="ARBA" id="ARBA00008857"/>
    </source>
</evidence>
<dbReference type="Gene3D" id="1.10.443.10">
    <property type="entry name" value="Intergrase catalytic core"/>
    <property type="match status" value="1"/>
</dbReference>
<sequence length="349" mass="39847">MKKRPDGRYQAKVTLPGGKVKFVYGRTIREVNEAKETLKMQYALGVIPDNKITVQEWAEKWWRTVKEGKTGNSSQEGYLLAMNKYIFPALGNMKLKDVRPIHVQNLINQMGEQGKSKSLQRQVLVALNGMFKYAVRNGLISGNPAQYTEYYEVPANERQALTPAQVAELLQACKGTRAELATHLALYCGLRRGEMVALKWSDLDENTRTIHVKKAVEFVNNQPKEKSPKSKAEERIIPIPPHLWDMLQSQPKKSMFVIPSDQGTQMTKTAVRRLLEPVQKKVSFYFTWHMLRHTYATALDKLGIPPKTCQYLLGHADISTTKNIYTHIQDEHIAQAARQIQNIYHLSKS</sequence>
<dbReference type="InterPro" id="IPR044068">
    <property type="entry name" value="CB"/>
</dbReference>
<dbReference type="InterPro" id="IPR013762">
    <property type="entry name" value="Integrase-like_cat_sf"/>
</dbReference>
<dbReference type="Pfam" id="PF00589">
    <property type="entry name" value="Phage_integrase"/>
    <property type="match status" value="1"/>
</dbReference>
<dbReference type="OrthoDB" id="198772at2"/>
<dbReference type="GO" id="GO:0006310">
    <property type="term" value="P:DNA recombination"/>
    <property type="evidence" value="ECO:0007669"/>
    <property type="project" value="UniProtKB-KW"/>
</dbReference>
<proteinExistence type="inferred from homology"/>
<evidence type="ECO:0000256" key="6">
    <source>
        <dbReference type="PROSITE-ProRule" id="PRU01248"/>
    </source>
</evidence>
<dbReference type="EMBL" id="CP002048">
    <property type="protein sequence ID" value="ADI02726.1"/>
    <property type="molecule type" value="Genomic_DNA"/>
</dbReference>
<evidence type="ECO:0000313" key="10">
    <source>
        <dbReference type="Proteomes" id="UP000000378"/>
    </source>
</evidence>
<dbReference type="HOGENOM" id="CLU_027562_17_1_9"/>
<organism evidence="9 10">
    <name type="scientific">Syntrophothermus lipocalidus (strain DSM 12680 / TGB-C1)</name>
    <dbReference type="NCBI Taxonomy" id="643648"/>
    <lineage>
        <taxon>Bacteria</taxon>
        <taxon>Bacillati</taxon>
        <taxon>Bacillota</taxon>
        <taxon>Clostridia</taxon>
        <taxon>Eubacteriales</taxon>
        <taxon>Syntrophomonadaceae</taxon>
        <taxon>Syntrophothermus</taxon>
    </lineage>
</organism>
<dbReference type="PANTHER" id="PTHR30629">
    <property type="entry name" value="PROPHAGE INTEGRASE"/>
    <property type="match status" value="1"/>
</dbReference>
<dbReference type="InterPro" id="IPR002104">
    <property type="entry name" value="Integrase_catalytic"/>
</dbReference>
<name>D7CPU8_SYNLT</name>
<dbReference type="CDD" id="cd01189">
    <property type="entry name" value="INT_ICEBs1_C_like"/>
    <property type="match status" value="1"/>
</dbReference>
<dbReference type="eggNOG" id="COG4974">
    <property type="taxonomic scope" value="Bacteria"/>
</dbReference>
<evidence type="ECO:0000256" key="3">
    <source>
        <dbReference type="ARBA" id="ARBA00022908"/>
    </source>
</evidence>
<dbReference type="Proteomes" id="UP000000378">
    <property type="component" value="Chromosome"/>
</dbReference>
<dbReference type="PANTHER" id="PTHR30629:SF2">
    <property type="entry name" value="PROPHAGE INTEGRASE INTS-RELATED"/>
    <property type="match status" value="1"/>
</dbReference>
<evidence type="ECO:0000313" key="9">
    <source>
        <dbReference type="EMBL" id="ADI02726.1"/>
    </source>
</evidence>
<accession>D7CPU8</accession>
<protein>
    <submittedName>
        <fullName evidence="9">Integrase family protein</fullName>
    </submittedName>
</protein>
<dbReference type="InterPro" id="IPR010998">
    <property type="entry name" value="Integrase_recombinase_N"/>
</dbReference>
<dbReference type="InterPro" id="IPR050808">
    <property type="entry name" value="Phage_Integrase"/>
</dbReference>
<dbReference type="RefSeq" id="WP_013176128.1">
    <property type="nucleotide sequence ID" value="NC_014220.1"/>
</dbReference>
<reference evidence="9 10" key="2">
    <citation type="journal article" date="2010" name="Stand. Genomic Sci.">
        <title>Complete genome sequence of Syntrophothermus lipocalidus type strain (TGB-C1).</title>
        <authorList>
            <person name="Djao O.D."/>
            <person name="Zhang X."/>
            <person name="Lucas S."/>
            <person name="Lapidus A."/>
            <person name="Del Rio T.G."/>
            <person name="Nolan M."/>
            <person name="Tice H."/>
            <person name="Cheng J.F."/>
            <person name="Han C."/>
            <person name="Tapia R."/>
            <person name="Goodwin L."/>
            <person name="Pitluck S."/>
            <person name="Liolios K."/>
            <person name="Ivanova N."/>
            <person name="Mavromatis K."/>
            <person name="Mikhailova N."/>
            <person name="Ovchinnikova G."/>
            <person name="Pati A."/>
            <person name="Brambilla E."/>
            <person name="Chen A."/>
            <person name="Palaniappan K."/>
            <person name="Land M."/>
            <person name="Hauser L."/>
            <person name="Chang Y.J."/>
            <person name="Jeffries C.D."/>
            <person name="Rohde M."/>
            <person name="Sikorski J."/>
            <person name="Spring S."/>
            <person name="Goker M."/>
            <person name="Detter J.C."/>
            <person name="Woyke T."/>
            <person name="Bristow J."/>
            <person name="Eisen J.A."/>
            <person name="Markowitz V."/>
            <person name="Hugenholtz P."/>
            <person name="Kyrpides N.C."/>
            <person name="Klenk H.P."/>
        </authorList>
    </citation>
    <scope>NUCLEOTIDE SEQUENCE [LARGE SCALE GENOMIC DNA]</scope>
    <source>
        <strain evidence="10">DSM 12680 / TGB-C1</strain>
    </source>
</reference>
<evidence type="ECO:0000259" key="7">
    <source>
        <dbReference type="PROSITE" id="PS51898"/>
    </source>
</evidence>